<evidence type="ECO:0000313" key="9">
    <source>
        <dbReference type="Proteomes" id="UP000199459"/>
    </source>
</evidence>
<reference evidence="8 9" key="1">
    <citation type="submission" date="2016-10" db="EMBL/GenBank/DDBJ databases">
        <authorList>
            <person name="de Groot N.N."/>
        </authorList>
    </citation>
    <scope>NUCLEOTIDE SEQUENCE [LARGE SCALE GENOMIC DNA]</scope>
    <source>
        <strain evidence="8 9">Nm22</strain>
    </source>
</reference>
<evidence type="ECO:0000313" key="8">
    <source>
        <dbReference type="EMBL" id="SEM85050.1"/>
    </source>
</evidence>
<evidence type="ECO:0000256" key="3">
    <source>
        <dbReference type="ARBA" id="ARBA00023157"/>
    </source>
</evidence>
<dbReference type="SUPFAM" id="SSF52833">
    <property type="entry name" value="Thioredoxin-like"/>
    <property type="match status" value="1"/>
</dbReference>
<sequence>MNRLITVLNVFFGIILLSTSGVHAEIVAGRDYKILQNPQPTQNNERIEVIEFFWYGCPHCNSLHPHIKTWLKNKPDDVDFRYVPAIFRNNWIPGAKTFYTIVAMNELETMHDRVYDAIHRDKIDLSDESVLFNWIDRQGIDKDKFINIYQSFTIQNQVARTNQMMRQYQLTGVPAFVVEGQYLTSGKKGGTPQDTMQTLNAVIDMVRNTKTP</sequence>
<evidence type="ECO:0000256" key="2">
    <source>
        <dbReference type="ARBA" id="ARBA00022729"/>
    </source>
</evidence>
<dbReference type="CDD" id="cd03019">
    <property type="entry name" value="DsbA_DsbA"/>
    <property type="match status" value="1"/>
</dbReference>
<dbReference type="InterPro" id="IPR036249">
    <property type="entry name" value="Thioredoxin-like_sf"/>
</dbReference>
<evidence type="ECO:0000256" key="4">
    <source>
        <dbReference type="ARBA" id="ARBA00023284"/>
    </source>
</evidence>
<dbReference type="Gene3D" id="3.40.30.10">
    <property type="entry name" value="Glutaredoxin"/>
    <property type="match status" value="1"/>
</dbReference>
<dbReference type="Proteomes" id="UP000199459">
    <property type="component" value="Unassembled WGS sequence"/>
</dbReference>
<dbReference type="EMBL" id="FOCP01000003">
    <property type="protein sequence ID" value="SEM85050.1"/>
    <property type="molecule type" value="Genomic_DNA"/>
</dbReference>
<dbReference type="GO" id="GO:0016491">
    <property type="term" value="F:oxidoreductase activity"/>
    <property type="evidence" value="ECO:0007669"/>
    <property type="project" value="InterPro"/>
</dbReference>
<organism evidence="8 9">
    <name type="scientific">Nitrosomonas marina</name>
    <dbReference type="NCBI Taxonomy" id="917"/>
    <lineage>
        <taxon>Bacteria</taxon>
        <taxon>Pseudomonadati</taxon>
        <taxon>Pseudomonadota</taxon>
        <taxon>Betaproteobacteria</taxon>
        <taxon>Nitrosomonadales</taxon>
        <taxon>Nitrosomonadaceae</taxon>
        <taxon>Nitrosomonas</taxon>
    </lineage>
</organism>
<dbReference type="GO" id="GO:0042597">
    <property type="term" value="C:periplasmic space"/>
    <property type="evidence" value="ECO:0007669"/>
    <property type="project" value="UniProtKB-SubCell"/>
</dbReference>
<dbReference type="InterPro" id="IPR001853">
    <property type="entry name" value="DSBA-like_thioredoxin_dom"/>
</dbReference>
<evidence type="ECO:0000256" key="6">
    <source>
        <dbReference type="PIRSR" id="PIRSR001488-1"/>
    </source>
</evidence>
<dbReference type="OrthoDB" id="9784896at2"/>
<dbReference type="AlphaFoldDB" id="A0A1H8BQ92"/>
<dbReference type="Pfam" id="PF01323">
    <property type="entry name" value="DSBA"/>
    <property type="match status" value="1"/>
</dbReference>
<keyword evidence="2" id="KW-0732">Signal</keyword>
<evidence type="ECO:0000259" key="7">
    <source>
        <dbReference type="Pfam" id="PF01323"/>
    </source>
</evidence>
<keyword evidence="5" id="KW-0574">Periplasm</keyword>
<dbReference type="InterPro" id="IPR050824">
    <property type="entry name" value="Thiol_disulfide_DsbA"/>
</dbReference>
<dbReference type="PIRSF" id="PIRSF001488">
    <property type="entry name" value="Tdi_protein"/>
    <property type="match status" value="1"/>
</dbReference>
<comment type="similarity">
    <text evidence="1">Belongs to the thioredoxin family. DsbA subfamily.</text>
</comment>
<feature type="domain" description="DSBA-like thioredoxin" evidence="7">
    <location>
        <begin position="49"/>
        <end position="196"/>
    </location>
</feature>
<keyword evidence="3 5" id="KW-1015">Disulfide bond</keyword>
<dbReference type="PANTHER" id="PTHR35891:SF3">
    <property type="entry name" value="THIOL:DISULFIDE INTERCHANGE PROTEIN DSBL"/>
    <property type="match status" value="1"/>
</dbReference>
<dbReference type="InterPro" id="IPR017937">
    <property type="entry name" value="Thioredoxin_CS"/>
</dbReference>
<gene>
    <name evidence="8" type="ORF">SAMN05216325_10352</name>
</gene>
<keyword evidence="4" id="KW-0676">Redox-active center</keyword>
<proteinExistence type="inferred from homology"/>
<name>A0A1H8BQ92_9PROT</name>
<dbReference type="RefSeq" id="WP_090627786.1">
    <property type="nucleotide sequence ID" value="NZ_FOCP01000003.1"/>
</dbReference>
<accession>A0A1H8BQ92</accession>
<dbReference type="STRING" id="917.SAMN05216326_14113"/>
<feature type="disulfide bond" description="Redox-active" evidence="6">
    <location>
        <begin position="57"/>
        <end position="60"/>
    </location>
</feature>
<dbReference type="PROSITE" id="PS00194">
    <property type="entry name" value="THIOREDOXIN_1"/>
    <property type="match status" value="1"/>
</dbReference>
<protein>
    <recommendedName>
        <fullName evidence="5">Thiol:disulfide interchange protein</fullName>
    </recommendedName>
</protein>
<dbReference type="InterPro" id="IPR023205">
    <property type="entry name" value="DsbA/DsbL"/>
</dbReference>
<evidence type="ECO:0000256" key="1">
    <source>
        <dbReference type="ARBA" id="ARBA00005791"/>
    </source>
</evidence>
<evidence type="ECO:0000256" key="5">
    <source>
        <dbReference type="PIRNR" id="PIRNR001488"/>
    </source>
</evidence>
<comment type="subcellular location">
    <subcellularLocation>
        <location evidence="5">Periplasm</location>
    </subcellularLocation>
</comment>
<dbReference type="PANTHER" id="PTHR35891">
    <property type="entry name" value="THIOL:DISULFIDE INTERCHANGE PROTEIN DSBA"/>
    <property type="match status" value="1"/>
</dbReference>